<dbReference type="Proteomes" id="UP000007800">
    <property type="component" value="Unassembled WGS sequence"/>
</dbReference>
<name>C5KDW0_PERM5</name>
<sequence>MRNTKSSSMVELRPPQAQDLEDSPRRTEGQQGNRLQLPRNQSHPGWVRDYGDDSEGRQLELSEAVLKMPFFDVNRFKVSQKPAKIQNEVSKCVLCRAMLLDFGVDNFDNIEKPMRQSELCRLHDLHYVRLYLYQLILSGEARGAGRQKLKQLRAKAADRLEALERPLITVSYG</sequence>
<evidence type="ECO:0000313" key="3">
    <source>
        <dbReference type="Proteomes" id="UP000007800"/>
    </source>
</evidence>
<keyword evidence="3" id="KW-1185">Reference proteome</keyword>
<reference evidence="2 3" key="1">
    <citation type="submission" date="2008-07" db="EMBL/GenBank/DDBJ databases">
        <authorList>
            <person name="El-Sayed N."/>
            <person name="Caler E."/>
            <person name="Inman J."/>
            <person name="Amedeo P."/>
            <person name="Hass B."/>
            <person name="Wortman J."/>
        </authorList>
    </citation>
    <scope>NUCLEOTIDE SEQUENCE [LARGE SCALE GENOMIC DNA]</scope>
    <source>
        <strain evidence="3">ATCC 50983 / TXsc</strain>
    </source>
</reference>
<evidence type="ECO:0000256" key="1">
    <source>
        <dbReference type="SAM" id="MobiDB-lite"/>
    </source>
</evidence>
<dbReference type="InParanoid" id="C5KDW0"/>
<feature type="region of interest" description="Disordered" evidence="1">
    <location>
        <begin position="1"/>
        <end position="51"/>
    </location>
</feature>
<accession>C5KDW0</accession>
<gene>
    <name evidence="2" type="ORF">Pmar_PMAR022366</name>
</gene>
<organism evidence="3">
    <name type="scientific">Perkinsus marinus (strain ATCC 50983 / TXsc)</name>
    <dbReference type="NCBI Taxonomy" id="423536"/>
    <lineage>
        <taxon>Eukaryota</taxon>
        <taxon>Sar</taxon>
        <taxon>Alveolata</taxon>
        <taxon>Perkinsozoa</taxon>
        <taxon>Perkinsea</taxon>
        <taxon>Perkinsida</taxon>
        <taxon>Perkinsidae</taxon>
        <taxon>Perkinsus</taxon>
    </lineage>
</organism>
<proteinExistence type="predicted"/>
<dbReference type="AlphaFoldDB" id="C5KDW0"/>
<evidence type="ECO:0000313" key="2">
    <source>
        <dbReference type="EMBL" id="EER17413.1"/>
    </source>
</evidence>
<dbReference type="EMBL" id="GG672124">
    <property type="protein sequence ID" value="EER17413.1"/>
    <property type="molecule type" value="Genomic_DNA"/>
</dbReference>
<feature type="compositionally biased region" description="Polar residues" evidence="1">
    <location>
        <begin position="29"/>
        <end position="43"/>
    </location>
</feature>
<dbReference type="OrthoDB" id="435050at2759"/>
<dbReference type="GeneID" id="9062544"/>
<dbReference type="RefSeq" id="XP_002785617.1">
    <property type="nucleotide sequence ID" value="XM_002785571.1"/>
</dbReference>
<protein>
    <submittedName>
        <fullName evidence="2">Uncharacterized protein</fullName>
    </submittedName>
</protein>